<dbReference type="Proteomes" id="UP000679848">
    <property type="component" value="Chromosome"/>
</dbReference>
<sequence>MKDIAVSETVKNRIERNQKRVHELDMLIRKIYEDNVIGRLPDRLFSEYAY</sequence>
<gene>
    <name evidence="1" type="ORF">MM59RIKEN_00020</name>
</gene>
<dbReference type="KEGG" id="pfaa:MM59RIKEN_00020"/>
<protein>
    <submittedName>
        <fullName evidence="1">Uncharacterized protein</fullName>
    </submittedName>
</protein>
<proteinExistence type="predicted"/>
<evidence type="ECO:0000313" key="2">
    <source>
        <dbReference type="Proteomes" id="UP000679848"/>
    </source>
</evidence>
<reference evidence="1" key="1">
    <citation type="submission" date="2020-09" db="EMBL/GenBank/DDBJ databases">
        <title>New species isolated from human feces.</title>
        <authorList>
            <person name="Kitahara M."/>
            <person name="Shigeno Y."/>
            <person name="Shime M."/>
            <person name="Matsumoto Y."/>
            <person name="Nakamura S."/>
            <person name="Motooka D."/>
            <person name="Fukuoka S."/>
            <person name="Nishikawa H."/>
            <person name="Benno Y."/>
        </authorList>
    </citation>
    <scope>NUCLEOTIDE SEQUENCE</scope>
    <source>
        <strain evidence="1">MM59</strain>
    </source>
</reference>
<evidence type="ECO:0000313" key="1">
    <source>
        <dbReference type="EMBL" id="BCK82683.1"/>
    </source>
</evidence>
<dbReference type="EMBL" id="AP023420">
    <property type="protein sequence ID" value="BCK82683.1"/>
    <property type="molecule type" value="Genomic_DNA"/>
</dbReference>
<keyword evidence="2" id="KW-1185">Reference proteome</keyword>
<accession>A0A810QDM9</accession>
<organism evidence="1 2">
    <name type="scientific">Pusillibacter faecalis</name>
    <dbReference type="NCBI Taxonomy" id="2714358"/>
    <lineage>
        <taxon>Bacteria</taxon>
        <taxon>Bacillati</taxon>
        <taxon>Bacillota</taxon>
        <taxon>Clostridia</taxon>
        <taxon>Eubacteriales</taxon>
        <taxon>Oscillospiraceae</taxon>
        <taxon>Pusillibacter</taxon>
    </lineage>
</organism>
<name>A0A810QDM9_9FIRM</name>
<dbReference type="AlphaFoldDB" id="A0A810QDM9"/>